<feature type="domain" description="Ig-like" evidence="15">
    <location>
        <begin position="1419"/>
        <end position="1515"/>
    </location>
</feature>
<dbReference type="PRINTS" id="PR00014">
    <property type="entry name" value="FNTYPEIII"/>
</dbReference>
<feature type="domain" description="Ig-like" evidence="15">
    <location>
        <begin position="2662"/>
        <end position="2753"/>
    </location>
</feature>
<dbReference type="Proteomes" id="UP000681722">
    <property type="component" value="Unassembled WGS sequence"/>
</dbReference>
<evidence type="ECO:0000256" key="8">
    <source>
        <dbReference type="ARBA" id="ARBA00022833"/>
    </source>
</evidence>
<accession>A0A8S2GHX9</accession>
<feature type="domain" description="Ig-like" evidence="15">
    <location>
        <begin position="4067"/>
        <end position="4158"/>
    </location>
</feature>
<feature type="domain" description="Fibronectin type-III" evidence="16">
    <location>
        <begin position="6143"/>
        <end position="6238"/>
    </location>
</feature>
<keyword evidence="11" id="KW-0539">Nucleus</keyword>
<keyword evidence="4" id="KW-0963">Cytoplasm</keyword>
<dbReference type="InterPro" id="IPR002653">
    <property type="entry name" value="Znf_A20"/>
</dbReference>
<dbReference type="SUPFAM" id="SSF57716">
    <property type="entry name" value="Glucocorticoid receptor-like (DNA-binding domain)"/>
    <property type="match status" value="1"/>
</dbReference>
<feature type="domain" description="Ig-like" evidence="15">
    <location>
        <begin position="2184"/>
        <end position="2277"/>
    </location>
</feature>
<dbReference type="CDD" id="cd00096">
    <property type="entry name" value="Ig"/>
    <property type="match status" value="6"/>
</dbReference>
<dbReference type="Pfam" id="PF00041">
    <property type="entry name" value="fn3"/>
    <property type="match status" value="19"/>
</dbReference>
<feature type="domain" description="Ig-like" evidence="15">
    <location>
        <begin position="1045"/>
        <end position="1138"/>
    </location>
</feature>
<dbReference type="InterPro" id="IPR013098">
    <property type="entry name" value="Ig_I-set"/>
</dbReference>
<feature type="domain" description="Ig-like" evidence="15">
    <location>
        <begin position="4351"/>
        <end position="4437"/>
    </location>
</feature>
<dbReference type="PANTHER" id="PTHR13817:SF151">
    <property type="entry name" value="TITIN"/>
    <property type="match status" value="1"/>
</dbReference>
<feature type="domain" description="Ig-like" evidence="15">
    <location>
        <begin position="793"/>
        <end position="882"/>
    </location>
</feature>
<dbReference type="SUPFAM" id="SSF48726">
    <property type="entry name" value="Immunoglobulin"/>
    <property type="match status" value="50"/>
</dbReference>
<feature type="domain" description="Ig-like" evidence="15">
    <location>
        <begin position="3794"/>
        <end position="3874"/>
    </location>
</feature>
<feature type="domain" description="Ig-like" evidence="15">
    <location>
        <begin position="4935"/>
        <end position="5023"/>
    </location>
</feature>
<gene>
    <name evidence="19" type="ORF">SRO942_LOCUS304</name>
</gene>
<feature type="compositionally biased region" description="Polar residues" evidence="14">
    <location>
        <begin position="6424"/>
        <end position="6433"/>
    </location>
</feature>
<comment type="similarity">
    <text evidence="3">Belongs to the protein kinase superfamily. CAMK Ser/Thr protein kinase family.</text>
</comment>
<dbReference type="PROSITE" id="PS50835">
    <property type="entry name" value="IG_LIKE"/>
    <property type="match status" value="44"/>
</dbReference>
<keyword evidence="10" id="KW-1015">Disulfide bond</keyword>
<feature type="domain" description="Fibronectin type-III" evidence="16">
    <location>
        <begin position="6342"/>
        <end position="6438"/>
    </location>
</feature>
<feature type="domain" description="Ig-like" evidence="15">
    <location>
        <begin position="1809"/>
        <end position="1896"/>
    </location>
</feature>
<dbReference type="InterPro" id="IPR000058">
    <property type="entry name" value="Znf_AN1"/>
</dbReference>
<feature type="domain" description="Ig-like" evidence="15">
    <location>
        <begin position="122"/>
        <end position="212"/>
    </location>
</feature>
<evidence type="ECO:0000256" key="2">
    <source>
        <dbReference type="ARBA" id="ARBA00004496"/>
    </source>
</evidence>
<dbReference type="Pfam" id="PF07679">
    <property type="entry name" value="I-set"/>
    <property type="match status" value="47"/>
</dbReference>
<dbReference type="GO" id="GO:0031672">
    <property type="term" value="C:A band"/>
    <property type="evidence" value="ECO:0007669"/>
    <property type="project" value="UniProtKB-ARBA"/>
</dbReference>
<dbReference type="SMART" id="SM00060">
    <property type="entry name" value="FN3"/>
    <property type="match status" value="20"/>
</dbReference>
<dbReference type="FunFam" id="2.60.40.10:FF:000031">
    <property type="entry name" value="Myosin-binding protein C, slow type"/>
    <property type="match status" value="1"/>
</dbReference>
<feature type="domain" description="Ig-like" evidence="15">
    <location>
        <begin position="1713"/>
        <end position="1806"/>
    </location>
</feature>
<feature type="domain" description="Ig-like" evidence="15">
    <location>
        <begin position="2378"/>
        <end position="2465"/>
    </location>
</feature>
<feature type="domain" description="Fibronectin type-III" evidence="16">
    <location>
        <begin position="5632"/>
        <end position="5727"/>
    </location>
</feature>
<feature type="region of interest" description="Disordered" evidence="14">
    <location>
        <begin position="6718"/>
        <end position="6741"/>
    </location>
</feature>
<dbReference type="FunFam" id="2.60.40.10:FF:000056">
    <property type="entry name" value="twitchin isoform X4"/>
    <property type="match status" value="6"/>
</dbReference>
<evidence type="ECO:0000256" key="1">
    <source>
        <dbReference type="ARBA" id="ARBA00004123"/>
    </source>
</evidence>
<feature type="domain" description="Ig-like" evidence="15">
    <location>
        <begin position="314"/>
        <end position="405"/>
    </location>
</feature>
<dbReference type="OrthoDB" id="504170at2759"/>
<feature type="domain" description="Fibronectin type-III" evidence="16">
    <location>
        <begin position="4539"/>
        <end position="4635"/>
    </location>
</feature>
<evidence type="ECO:0000256" key="11">
    <source>
        <dbReference type="ARBA" id="ARBA00023242"/>
    </source>
</evidence>
<dbReference type="InterPro" id="IPR036116">
    <property type="entry name" value="FN3_sf"/>
</dbReference>
<dbReference type="FunFam" id="2.60.40.10:FF:000127">
    <property type="entry name" value="titin isoform X1"/>
    <property type="match status" value="2"/>
</dbReference>
<feature type="domain" description="Fibronectin type-III" evidence="16">
    <location>
        <begin position="5230"/>
        <end position="5326"/>
    </location>
</feature>
<feature type="domain" description="Ig-like" evidence="15">
    <location>
        <begin position="1240"/>
        <end position="1327"/>
    </location>
</feature>
<dbReference type="Gene3D" id="2.60.40.10">
    <property type="entry name" value="Immunoglobulins"/>
    <property type="match status" value="71"/>
</dbReference>
<dbReference type="GO" id="GO:0060298">
    <property type="term" value="P:positive regulation of sarcomere organization"/>
    <property type="evidence" value="ECO:0007669"/>
    <property type="project" value="UniProtKB-ARBA"/>
</dbReference>
<dbReference type="InterPro" id="IPR036179">
    <property type="entry name" value="Ig-like_dom_sf"/>
</dbReference>
<dbReference type="InterPro" id="IPR003599">
    <property type="entry name" value="Ig_sub"/>
</dbReference>
<dbReference type="GO" id="GO:0045989">
    <property type="term" value="P:positive regulation of striated muscle contraction"/>
    <property type="evidence" value="ECO:0007669"/>
    <property type="project" value="UniProtKB-ARBA"/>
</dbReference>
<feature type="domain" description="Fibronectin type-III" evidence="16">
    <location>
        <begin position="5131"/>
        <end position="5224"/>
    </location>
</feature>
<dbReference type="SUPFAM" id="SSF49265">
    <property type="entry name" value="Fibronectin type III"/>
    <property type="match status" value="10"/>
</dbReference>
<feature type="domain" description="Ig-like" evidence="15">
    <location>
        <begin position="3141"/>
        <end position="3213"/>
    </location>
</feature>
<feature type="domain" description="Fibronectin type-III" evidence="16">
    <location>
        <begin position="5030"/>
        <end position="5125"/>
    </location>
</feature>
<feature type="domain" description="AN1-type" evidence="18">
    <location>
        <begin position="83"/>
        <end position="129"/>
    </location>
</feature>
<dbReference type="CDD" id="cd00063">
    <property type="entry name" value="FN3"/>
    <property type="match status" value="20"/>
</dbReference>
<feature type="domain" description="Ig-like" evidence="15">
    <location>
        <begin position="4442"/>
        <end position="4532"/>
    </location>
</feature>
<feature type="domain" description="Fibronectin type-III" evidence="16">
    <location>
        <begin position="6537"/>
        <end position="6632"/>
    </location>
</feature>
<feature type="domain" description="Fibronectin type-III" evidence="16">
    <location>
        <begin position="5531"/>
        <end position="5626"/>
    </location>
</feature>
<feature type="domain" description="Fibronectin type-III" evidence="16">
    <location>
        <begin position="6244"/>
        <end position="6336"/>
    </location>
</feature>
<feature type="domain" description="Ig-like" evidence="15">
    <location>
        <begin position="5332"/>
        <end position="5422"/>
    </location>
</feature>
<evidence type="ECO:0000313" key="19">
    <source>
        <dbReference type="EMBL" id="CAF3520044.1"/>
    </source>
</evidence>
<feature type="domain" description="Fibronectin type-III" evidence="16">
    <location>
        <begin position="4641"/>
        <end position="4736"/>
    </location>
</feature>
<evidence type="ECO:0000256" key="10">
    <source>
        <dbReference type="ARBA" id="ARBA00023157"/>
    </source>
</evidence>
<feature type="domain" description="Ig-like" evidence="15">
    <location>
        <begin position="506"/>
        <end position="598"/>
    </location>
</feature>
<feature type="domain" description="Ig-like" evidence="15">
    <location>
        <begin position="3325"/>
        <end position="3412"/>
    </location>
</feature>
<feature type="domain" description="Ig-like" evidence="15">
    <location>
        <begin position="217"/>
        <end position="308"/>
    </location>
</feature>
<feature type="domain" description="Ig-like" evidence="15">
    <location>
        <begin position="4842"/>
        <end position="4931"/>
    </location>
</feature>
<keyword evidence="5" id="KW-0479">Metal-binding</keyword>
<dbReference type="PROSITE" id="PS50853">
    <property type="entry name" value="FN3"/>
    <property type="match status" value="20"/>
</dbReference>
<dbReference type="GO" id="GO:0003677">
    <property type="term" value="F:DNA binding"/>
    <property type="evidence" value="ECO:0007669"/>
    <property type="project" value="InterPro"/>
</dbReference>
<keyword evidence="7 13" id="KW-0863">Zinc-finger</keyword>
<feature type="domain" description="Ig-like" evidence="15">
    <location>
        <begin position="699"/>
        <end position="788"/>
    </location>
</feature>
<dbReference type="FunFam" id="2.60.40.10:FF:000107">
    <property type="entry name" value="Myosin, light chain kinase a"/>
    <property type="match status" value="5"/>
</dbReference>
<evidence type="ECO:0000259" key="18">
    <source>
        <dbReference type="PROSITE" id="PS51039"/>
    </source>
</evidence>
<evidence type="ECO:0000259" key="15">
    <source>
        <dbReference type="PROSITE" id="PS50835"/>
    </source>
</evidence>
<evidence type="ECO:0000256" key="5">
    <source>
        <dbReference type="ARBA" id="ARBA00022723"/>
    </source>
</evidence>
<feature type="domain" description="Fibronectin type-III" evidence="16">
    <location>
        <begin position="5939"/>
        <end position="6029"/>
    </location>
</feature>
<evidence type="ECO:0000256" key="13">
    <source>
        <dbReference type="PROSITE-ProRule" id="PRU00449"/>
    </source>
</evidence>
<feature type="region of interest" description="Disordered" evidence="14">
    <location>
        <begin position="6423"/>
        <end position="6444"/>
    </location>
</feature>
<evidence type="ECO:0000259" key="16">
    <source>
        <dbReference type="PROSITE" id="PS50853"/>
    </source>
</evidence>
<dbReference type="Gene3D" id="4.10.1110.10">
    <property type="entry name" value="AN1-like Zinc finger"/>
    <property type="match status" value="1"/>
</dbReference>
<dbReference type="InterPro" id="IPR003961">
    <property type="entry name" value="FN3_dom"/>
</dbReference>
<feature type="domain" description="Ig-like" evidence="15">
    <location>
        <begin position="3971"/>
        <end position="4062"/>
    </location>
</feature>
<feature type="domain" description="Fibronectin type-III" evidence="16">
    <location>
        <begin position="5836"/>
        <end position="5932"/>
    </location>
</feature>
<keyword evidence="9" id="KW-0175">Coiled coil</keyword>
<dbReference type="PROSITE" id="PS51036">
    <property type="entry name" value="ZF_A20"/>
    <property type="match status" value="1"/>
</dbReference>
<feature type="domain" description="Fibronectin type-III" evidence="16">
    <location>
        <begin position="6638"/>
        <end position="6733"/>
    </location>
</feature>
<evidence type="ECO:0000256" key="3">
    <source>
        <dbReference type="ARBA" id="ARBA00006692"/>
    </source>
</evidence>
<keyword evidence="8" id="KW-0862">Zinc</keyword>
<feature type="domain" description="Ig-like" evidence="15">
    <location>
        <begin position="602"/>
        <end position="693"/>
    </location>
</feature>
<dbReference type="FunFam" id="2.60.40.10:FF:000032">
    <property type="entry name" value="palladin isoform X1"/>
    <property type="match status" value="5"/>
</dbReference>
<keyword evidence="12" id="KW-0393">Immunoglobulin domain</keyword>
<feature type="domain" description="Ig-like" evidence="15">
    <location>
        <begin position="4167"/>
        <end position="4257"/>
    </location>
</feature>
<protein>
    <submittedName>
        <fullName evidence="19">Uncharacterized protein</fullName>
    </submittedName>
</protein>
<feature type="domain" description="Ig-like" evidence="15">
    <location>
        <begin position="2955"/>
        <end position="3045"/>
    </location>
</feature>
<feature type="domain" description="Ig-like" evidence="15">
    <location>
        <begin position="2759"/>
        <end position="2851"/>
    </location>
</feature>
<feature type="domain" description="Fibronectin type-III" evidence="16">
    <location>
        <begin position="6841"/>
        <end position="6936"/>
    </location>
</feature>
<dbReference type="GO" id="GO:0005634">
    <property type="term" value="C:nucleus"/>
    <property type="evidence" value="ECO:0007669"/>
    <property type="project" value="UniProtKB-SubCell"/>
</dbReference>
<dbReference type="InterPro" id="IPR050964">
    <property type="entry name" value="Striated_Muscle_Regulatory"/>
</dbReference>
<dbReference type="Gene3D" id="1.20.5.4770">
    <property type="match status" value="1"/>
</dbReference>
<dbReference type="GO" id="GO:0031674">
    <property type="term" value="C:I band"/>
    <property type="evidence" value="ECO:0007669"/>
    <property type="project" value="UniProtKB-ARBA"/>
</dbReference>
<feature type="domain" description="Fibronectin type-III" evidence="16">
    <location>
        <begin position="6737"/>
        <end position="6834"/>
    </location>
</feature>
<dbReference type="PANTHER" id="PTHR13817">
    <property type="entry name" value="TITIN"/>
    <property type="match status" value="1"/>
</dbReference>
<evidence type="ECO:0000259" key="17">
    <source>
        <dbReference type="PROSITE" id="PS51036"/>
    </source>
</evidence>
<dbReference type="InterPro" id="IPR035896">
    <property type="entry name" value="AN1-like_Znf"/>
</dbReference>
<proteinExistence type="inferred from homology"/>
<dbReference type="InterPro" id="IPR006626">
    <property type="entry name" value="PbH1"/>
</dbReference>
<dbReference type="SMART" id="SM00710">
    <property type="entry name" value="PbH1"/>
    <property type="match status" value="5"/>
</dbReference>
<feature type="domain" description="A20-type" evidence="17">
    <location>
        <begin position="7"/>
        <end position="41"/>
    </location>
</feature>
<feature type="domain" description="Ig-like" evidence="15">
    <location>
        <begin position="1520"/>
        <end position="1609"/>
    </location>
</feature>
<dbReference type="InterPro" id="IPR003598">
    <property type="entry name" value="Ig_sub2"/>
</dbReference>
<feature type="domain" description="Ig-like" evidence="15">
    <location>
        <begin position="2470"/>
        <end position="2559"/>
    </location>
</feature>
<feature type="domain" description="Ig-like" evidence="15">
    <location>
        <begin position="3232"/>
        <end position="3322"/>
    </location>
</feature>
<dbReference type="FunFam" id="2.60.40.10:FF:000050">
    <property type="entry name" value="Titin isoform B"/>
    <property type="match status" value="1"/>
</dbReference>
<feature type="domain" description="Ig-like" evidence="15">
    <location>
        <begin position="1988"/>
        <end position="2084"/>
    </location>
</feature>
<name>A0A8S2GHX9_9BILA</name>
<organism evidence="19 20">
    <name type="scientific">Didymodactylos carnosus</name>
    <dbReference type="NCBI Taxonomy" id="1234261"/>
    <lineage>
        <taxon>Eukaryota</taxon>
        <taxon>Metazoa</taxon>
        <taxon>Spiralia</taxon>
        <taxon>Gnathifera</taxon>
        <taxon>Rotifera</taxon>
        <taxon>Eurotatoria</taxon>
        <taxon>Bdelloidea</taxon>
        <taxon>Philodinida</taxon>
        <taxon>Philodinidae</taxon>
        <taxon>Didymodactylos</taxon>
    </lineage>
</organism>
<dbReference type="GO" id="GO:0008270">
    <property type="term" value="F:zinc ion binding"/>
    <property type="evidence" value="ECO:0007669"/>
    <property type="project" value="UniProtKB-KW"/>
</dbReference>
<feature type="domain" description="Fibronectin type-III" evidence="16">
    <location>
        <begin position="5733"/>
        <end position="5830"/>
    </location>
</feature>
<feature type="domain" description="Ig-like" evidence="15">
    <location>
        <begin position="3509"/>
        <end position="3596"/>
    </location>
</feature>
<evidence type="ECO:0000256" key="9">
    <source>
        <dbReference type="ARBA" id="ARBA00023054"/>
    </source>
</evidence>
<dbReference type="EMBL" id="CAJOBC010000021">
    <property type="protein sequence ID" value="CAF3520044.1"/>
    <property type="molecule type" value="Genomic_DNA"/>
</dbReference>
<evidence type="ECO:0000256" key="6">
    <source>
        <dbReference type="ARBA" id="ARBA00022737"/>
    </source>
</evidence>
<keyword evidence="6" id="KW-0677">Repeat</keyword>
<comment type="subcellular location">
    <subcellularLocation>
        <location evidence="2">Cytoplasm</location>
    </subcellularLocation>
    <subcellularLocation>
        <location evidence="1">Nucleus</location>
    </subcellularLocation>
</comment>
<dbReference type="SUPFAM" id="SSF118310">
    <property type="entry name" value="AN1-like Zinc finger"/>
    <property type="match status" value="1"/>
</dbReference>
<feature type="domain" description="Ig-like" evidence="15">
    <location>
        <begin position="2089"/>
        <end position="2178"/>
    </location>
</feature>
<reference evidence="19" key="1">
    <citation type="submission" date="2021-02" db="EMBL/GenBank/DDBJ databases">
        <authorList>
            <person name="Nowell W R."/>
        </authorList>
    </citation>
    <scope>NUCLEOTIDE SEQUENCE</scope>
</reference>
<feature type="domain" description="Ig-like" evidence="15">
    <location>
        <begin position="2582"/>
        <end position="2657"/>
    </location>
</feature>
<sequence>MDQQEHVQSHVYCKNNCGFYASMQYDGYCSSCFQQQIIKNNDEKRSTVSTINQIYSPSVVVIQQQDGITPNEQITQKRKRENKQQYNRCEKCLTRVGLTGFECRCGQLFCSKHRYPNEHQSPLTIKQAPTDTISVLQSQNTTISLEVDGLPKPDIKWYFNDTEITPSAKHKFDVKQNTFTLNLNKADFNDSGTYKAVINNGIETLEVPVRVNVGVKPKLEGAKPQVDVACVYGEDAKMQFKFSGVEKPTVQWYRNNVPVVLDDRTIITEDDDGTTTLTVKQTTLDDKGLYIAKATNSLGEVEAKANLNITGIKPVLATDVEQTVQAVKGESFTIKLQATGTPLPQVTWMKGNDDLQPNDRISMQQDQDGWFTLKIDNCSPEDIGEYTAKVTNVQGTLKSQKCKVNVTKTPEFKTKPSGVEVKQGETAQFSTTVDGFPVPKVTWLLNAKPLTAKDNVQIEYDQKTGEAKLTIPNVDIERHSGQVTCRLESPLGTQEETVPLDVLSSPILSGKLTDQETIAGKEVTMKLGVKGSPKPDAKWYRNDVEIPVTDENYRQTVTETNEYQLTIVNPTVTDSEGRYYVEMKNPLGEIKSNECTITVLEPSHIQMLSEEGDKQLKVGDTFELECQVTGKEVPKVTFYKDGKELKPAADHVTIDASPDGKYKLTVTNVRPEDLGAYKVVAKNKTSTDEKSINVNITSPLNIVQPLSDQNVLTGQSGIFTITCDAFPLPKVTWFFNDVELKNTPKTKIEAKQNVYTLTVNKCDTADVGTYRALLDNSIDKTENTAKLNVGTKPTVVGKPQDQQVQIGQRAQLQAQFTGTPMPKIEWSRADGQPLPDYIEIQTDEANGTTSLTVPEAKITDKASYVARATSDFGVIEAKLNLDVKEIKPTIVRDLDAALNATKGEQMTLSLEATGNPQPTVKWFRGNDELVPVEGQIQTTQSDDGKTYTLTILNVQPDQHIGDYSATIQNTGGMVKSKRIKVNVTKTPEFKTKPSGVEVKQGETAQFSTTVDGFPVPKVTWLLNAKPLTAKDNVQIEYDQKTEIKPTISRDLDASLNGTKGQALVLSLEASGNPVPSIKWFRGQEELVEAEGDVKLTQSEDGKTYSLTLLNVQPKDIGEYSATVQNSGGMVKSKKCKVNVTKSPEFLRRPDDQTVAQDSAVVLEAEIDAFPVCKVTWLRDGKALTPKEAGVEVQSQPEKGLFSLHIPKCDTVKHMGTIVCRAENAVGNAEHSFLLNINTAPTIKTGLKDTNVLKDQDVTFTLDIQGYPPPTLTWMKGDIPIAQPNDKYMPSEDGKTLTVRNVQIEDEDDYSVQIKNELGEVISKAKLNCFILPDINPMLEDKNVSVRQNIDYTTTITGRPFPEVQILKNGKELKPTNRIRIDINDDEHSYKLSIDDIQGDDDATYTIKAKNTAGVKESSSKVTVSQALTFLKQLQDENVVQGQPVTFICQCEAIPKPKITWYLNDQELKQSSKIKFEAKGDVYSAQFQKVDLIDSGTLKVVADNGVDHVESTAKLNVCLKPSAVGKVQDVQVNITEPARLQAAFTGLPMPKIEWSRQDGLPLPEYIEVQTDESSGTSALVFSTTAIDDKGAYVAKASNVVGTVETKVTLSVKEIKPTILRDLDAAVNATKGQPMTLTLEATGNPKPTVRFFRNTDELVPAEGQIELKESEDGKTYTLTILSMQPNQQGDYSATVQNTGGVAKSKKCKVTVTKSPEFVRKPQDLTVHEKEEAVFETEVDAFPSAKVTWLRDGKPFTVKDGVEMQSQADKGIYTLRIPNCDTAKHMGTIVCRAENAIGNVEHPLQLNVTTVPVIKTQLKDLEILQGQDATFSIDVQGYPVPKVTWSRNNVAIGEQNEKYTWSEDGKQFVIHNVQIDDEDEYGVKIENELGEATSKAKLSCLVFPDIQPMLEDKNLKIHEPVEYLIKVTGRPFPEVQILKNGKELKPTNRIRIDINDDEHSYKLSIDDIQGDDDATYTIKAKNTAGVKESSSKVTVSQALTFLKQLQDENVVQGQPVTFICQCEAIPKPKITWYLNDQELKQSSKIKFEAKGDVYSAQFQKVDLIDSGTLKVVADNGVDHVESTAKLNVCLKPSAVGKVQDVQVNITEPARLQAAFTGLPMPKIEWSRQDGLPLPEYIEVQTDESSGTSALVFSTTAIDDKGAYVAKASNVVGTVETKVTLSVKEIKPTILRDLDAAVNATKGQPMTLTLEATGNPKPTVRFFRNTDELVPAEGQIELKESEDGKTYTLTILSMQPNQQGDYSATVQNTGGVAKSKKCKVTVTKSPEFVRKPQDLTVHEKEEAVFETEVDAFPSAKVTWLRDGKPFTVKDGVEMQSQADKGIYTLRIPNCDTAKHMGTIVCRAENAIGNVEHPLQLNVTTVPVIKTQLKDLEILQGQDATFSIDVQGYPVPKVTWSRNNVAIGEQNEKYTWSEDGKQFVIHNVQIDDEDEYGVKIENELGEATSKAKLGCLVPPSISPASVDDHVAKRGDELEFIFEIDGRPEVDVVWQKNQKDLKPNENPNCIIDKDLEKRAYSLKILKADADDQAKYTVIAKNKAGKAEVSINVIVKAELQFTKPLVDMATVVGQPVTFSCECFGLPKPTVTWFLNNDVELKSTAKYKIEAKHPVHTLTLNKPDLIDVGSYRAVATNGEQTVESTATLVVQVKPKLEGKPVDCSPIIGEPARIQCKFSGTAPFTVVWLKNNEPLELPNENIEVIDEVETGIQALSFKVTDISDKGSYTVQVSNKVGQTEGKMTLAPKEIKPTILTDLEGQTVKKGEQLELIIVADGKPRPQCKWTLNNNDLKLVDDQVESIMDEDGKTYRLRIRSTQPEHIGEYSATLSNGGGSVKSKKVKVTIEKAPEFSDSDRVKTVKIIQGDDCLLSNPIDAYPVPKLSWTRSDGKVLSDKDGYVSGYDTDKNAAILSIKQVQKTVHEDDYICHAQNEFGTADVTTKLLVLIRPTITRPLADTQSSEFERFIVEVEVEGFPSPVATWIRDETEEITSSNKQFTIEQTDNTYRLIFNETQIDQTGTYGIKLKNEVGEVESQMKLTITERPIEISKPLEDQRGIEKDSVTFECVFTKPVPMIKWYKNGILLDEPRFMHIGEANQRYFKLEIKNLNLDDSGEFECVYDENTRSKANLIVGELPIDFEKPLSNQQLTEYDTLKLECIVTKPGKEVKWYKDGDLIDEKSDARVRIEIDEKTHRLIIENMSPNDEGNYDAMTIDRKSSAFVGVKEIPVEFTRPLTDIEVEERTPTITLECECNKIVLVEWLRFATVLTPFTDENRIIIEQDEHVHRLIIKNVQMDDAATYTCRYSTDAQSSGKLRVTELPVAIVTPMTEEQTITENDDLVLTVELNKPNVQNIIWLKDGQVIDIDSPRFKRLVQGEKYSLKLVDSKLDDQGRYTCKIGDLLETSTVVHVNELPVYFTEQLKDRKILENSEQYHFDCEINKENKIATWYKDQEQIVSGDECRIAVNGRIHSLVFSTVQLKHQGQYTIKFDENITSTANLTVEDAPTDFDIGLENVQILECEPLILECILTKDRPDDEIKWFFDGEPLEIDHERIKVQKVGPIVKLTIDECKMTDEGRYMAEINGKTSKATVTVKEKPLKFVRELKDIEINEWDRCVFECELNKKDADCRWFKDTTELRHDVDNGRLIETDGKVRRLILEKVEIENEGDYGIVCNNQKSSAKLKVIELPYVFVTPLVDQEVVEKQQFLLECETNKTLKDNQCVWTRNGVVLTHNPVEGILVKTIDKVHSLTIYESKMKDAGRYVCTIKQSQSSCEVKIKVEFVRSLEGVTVTEGQPMKLSCTLSKENCDVKWYRDDDEEPIQVGGEEESRYSITNDGRIYRLEIKESKMDDAGKYTIKVEDKSQSCQAVVTEAPIDVVIPLRDQKCLENTKEFEFYVELNKPNVTNVVWKCDEEPIFNDEKYSITSKGTKYSLTIKNVSLEDEKMYSVQVGGTKAKSQADLTVEELEPDFVGTLTDVECFEDADGVFECELTKSKWKKTGLPIICRWYRNVEREVRPTVKYSIERSGPLHKLIVHRAAYEDDAEYRCVIGEKFISAKLTVNEIPVTFTQLLEDVTSIERETVTLQCEVSKTHSTRTESEIPIQWYRDGVKMVAGGRFEITKANKRQTLKIINLSLTDAGEYSCTAGGDKGAKTVANVIVGDLSVEFTQSLTDKTVLEDQTLTLDCTVNRTDKPYQWYFNDQQIHSGEKFELTKEKNKLKLIVKNAQIQDEGQYSCKVGDVSTRCKVVVDEEKVRFTERLTDVGTKEGEKAVFQCAVSKMAYVKAKRSVDIKWLHNQKPIENNEKYVLETNENVLKLTVNDVKTDDVGIISCFADDVTTMGKLLVEETPIFFVRKLQDQIVTEIPGMCIFECELNRPGVSVKWLYDKKELDHINERNEFHHTDTVYRLKLFNIDPTYQGEYVCVARDKKSQAFLKLQVPPTITQFQTNSKLIKRDQLLQIDVIYTGCPEPTLEWQFNGTPLKLSSRIKSKRLKYGHVQLTVDDTKRTDGGKYTVLLENEFGKEERDGTIEILDRPSKPRDLKAKVLDSNEVELEWTVPEDDGGSPLTGYCIEKCEERRAATWDEVSIMSADEKKTVVTRLLEGSKYQFRVSAENKYGRGDPNETEEALLIKSPFDPPAAPDAPLVDEITGTTCRVQWSPPSKDGGSPITSYIVERRLKGAARWTKATKQPIHDTTVTVEDLLEGSEYEFRVIAQNKVGPSQPSEPSPLILIKNPFDKPGAPRDLTIANIGKDFIELSWQPPQKDGGSPVTSYVIERRTPAVYKWHGPPDPIEGTSTTLRGLHTGSKYEFRVRAQNIAGLGEPSAPTKETEIKEPIIGEKPRFIQEIESITVVSGKPATFTARVKGDPQPDYKWTKGEKVVVKDAERLKFDVMGDTAKLIITECQAGDAGVYTLEATNPLGTIECNAKLVVQSPPVIVSSTQSPVNVTVNQGLYISCEIQGWPRAEATWTVNDEPVSDRARTEISDTFVALSISKTKKQEQGRYKLKLKNPAGEAQASFEVNVQDVPGLVQNLSIKDIQAEAATVTWLTPLDDGGTPITAYYVEYRDLRRSNFVRSERLSSDKLDYELSRLTKGSKYTVRVFAENKVGMSEPCELKEPFVAKNPFDVPGAPRDVKVGDVTKSSCQLHWSPPASDGGAPIQGYVVERQAEKRWVKATPTLIKGTSYNITDLIEGSIYEFRVSAVNEEGQGMHSRATESVTIKDPYGVPTVPGPIDINEVTDTTCTLTWKPPIRDGGSPVTSYVLEMRLKSDPTFTRCETAQPIIDCRYTVPELLTNSEYEFRVAAQNKAGLSPWSQTDHAIMIRKPKTGNAPQITKFINQTQMAGGQGKFEAVVTGESQPECIWYKGGKKLNTEQATSRYTSSFAQGTVVLYIKEVEERDQGQYTLEAQNDFGNDSKQAQLTIHAVPKIEIDAKHKKQHIITIGSSLRVPFIYTGLPKPELTVAKADSGSENEVSDNVGRATLDIFENTGTFLLRQTTRSDTGFYRLHAKNENGSATARLEIVVQDVPSKPGEPLSITSVGKDHVGLQWQQSADDGGCPLVGYVIEKREDSKSVWSKVATTRPTNTAYTCTGLFDNVAYRFRVMAENDMGMSEPIETEQPVTAKLPYSRPSAPQGPVLVDDITQTSCKLSWLPSANDGGAKITAYIVEGKDVKRQAWTQLETLPSMETSTDIRNLKEDATYMFRIYAKNIAGISEPLEGEAVTLKRPKTVPGAPVPFLVSDIDIDSCTLEWEAPKFLGGDDMELKSYLIEQRIGDKDSWKTAAEPDAFAKFVAIKHLKEEKEYWFRIKAVNELGASKPTELTRPVIPRQKSSIPSAPTGPITPLMIQRDSITISWGPCRNDGGSELIGYVVEKRESTRNVWQRVGYNDASSFTCNVGSLTENLLYHFRVMAENTIGMSSPLETQEPILAKSPYTVPDKPEGPLTTKIMSPTSVAIAWNPPVNDGGTTLTGYLIQRRDVTRPIWIKAGHVSGETNRFTIKDLPEDASYHIQVFAENAEGSSVEPLQTEEPVNLVRKVDVPSAPAKIEVIAKTENSITVQWEAPRADGGSPVTEYLLDMREKRKTEWTQVQQMPAITTSFRITKLKEGTDYYFRVKAVNAQGEGPAQALEKAVKPQKHNEPPSMPGKPLETKNIDPTSILITWSPSKNSGSSDITGYVVEKRDALKAQWTQVRTTQSSQFSCVINDLVEGGGYFFRVRAQNDDGLSEGLELDMPVICKNPFDVPSPPRNLQVVEINLQTVKLQWDAPENDGGQPVRAYIIERRDAQRTGWIKETRCKTTTTEIENLPTGQHHMIRVTAENQEGQSAPCEIGPIQIDSKDLALPKPRDVEITKVKGQSLTLSWQSPVITDKTDQLKGFQIECWNSDEKSWYELDKVDAYETSYTKTDFKSDLSYQFRVRSLTKKGRSSPSRETQVLSLKRAAAPPDTPDSLAISDIADDSFTLSWRESTGRVKRYIIEKRESSKKVWVPVGESYESTIRVQHLLRGSNYEIRVFSENDQHERCVEPAVLSLYPFKGRQVPPALCEQFKVKQHGQTSFLVTWLPPIDTGNAPIKMYIIEKQQVGRLTWQRVNETQQCTCTVNELQAETQYKVRVAAVNEFGQGEFIESEPVTVIENVVPPSKPMNLSVTDISYSSITVSWLSPREIGSKPIKHYVLYQRSGKQHNEWKQVHRLNRTQYSYSFDNLDSGVNYWFRVTAESDAGESEPCDSQLLNTKKKQKPPPSPSHVFVRTIDDGQISLQWSEIDNAEESDIIGYVVEMLDIAGGDWHEVDRTNDTTRTCLIQGLKVGGEYSFRVSAFNRVGQGKTMEIDTPVYAKSPFSKPAVPGGPLQIANLTRSTADLQWAPPSTNTNVPIRSYFIEKLRDRIWVKVARLPSTTTSLKVFNLIENRECTFRVSAENQYGVSEPLESIKIKPSRTLETSPQVTCESAPVFEKLVDRSEFNFTLYQDSPPSTTWDMLKFDDIDEYLKTSW</sequence>
<dbReference type="FunFam" id="2.60.40.10:FF:000345">
    <property type="entry name" value="Muscle M-line assembly protein unc-89"/>
    <property type="match status" value="1"/>
</dbReference>
<feature type="domain" description="Ig-like" evidence="15">
    <location>
        <begin position="2282"/>
        <end position="2375"/>
    </location>
</feature>
<feature type="domain" description="Ig-like" evidence="15">
    <location>
        <begin position="3692"/>
        <end position="3784"/>
    </location>
</feature>
<dbReference type="PROSITE" id="PS51039">
    <property type="entry name" value="ZF_AN1"/>
    <property type="match status" value="1"/>
</dbReference>
<feature type="domain" description="Fibronectin type-III" evidence="16">
    <location>
        <begin position="4742"/>
        <end position="4836"/>
    </location>
</feature>
<feature type="domain" description="Fibronectin type-III" evidence="16">
    <location>
        <begin position="6444"/>
        <end position="6536"/>
    </location>
</feature>
<dbReference type="GO" id="GO:0008092">
    <property type="term" value="F:cytoskeletal protein binding"/>
    <property type="evidence" value="ECO:0007669"/>
    <property type="project" value="UniProtKB-ARBA"/>
</dbReference>
<dbReference type="InterPro" id="IPR013783">
    <property type="entry name" value="Ig-like_fold"/>
</dbReference>
<feature type="domain" description="Ig-like" evidence="15">
    <location>
        <begin position="410"/>
        <end position="499"/>
    </location>
</feature>
<dbReference type="SMART" id="SM00408">
    <property type="entry name" value="IGc2"/>
    <property type="match status" value="43"/>
</dbReference>
<evidence type="ECO:0000313" key="20">
    <source>
        <dbReference type="Proteomes" id="UP000681722"/>
    </source>
</evidence>
<feature type="domain" description="Ig-like" evidence="15">
    <location>
        <begin position="888"/>
        <end position="980"/>
    </location>
</feature>
<dbReference type="InterPro" id="IPR007110">
    <property type="entry name" value="Ig-like_dom"/>
</dbReference>
<evidence type="ECO:0000256" key="4">
    <source>
        <dbReference type="ARBA" id="ARBA00022490"/>
    </source>
</evidence>
<comment type="caution">
    <text evidence="19">The sequence shown here is derived from an EMBL/GenBank/DDBJ whole genome shotgun (WGS) entry which is preliminary data.</text>
</comment>
<evidence type="ECO:0000256" key="7">
    <source>
        <dbReference type="ARBA" id="ARBA00022771"/>
    </source>
</evidence>
<feature type="domain" description="Ig-like" evidence="15">
    <location>
        <begin position="3050"/>
        <end position="3136"/>
    </location>
</feature>
<feature type="domain" description="Ig-like" evidence="15">
    <location>
        <begin position="4269"/>
        <end position="4338"/>
    </location>
</feature>
<dbReference type="SMART" id="SM00409">
    <property type="entry name" value="IG"/>
    <property type="match status" value="50"/>
</dbReference>
<dbReference type="SMART" id="SM00154">
    <property type="entry name" value="ZnF_AN1"/>
    <property type="match status" value="1"/>
</dbReference>
<dbReference type="FunFam" id="2.60.40.10:FF:000425">
    <property type="entry name" value="Myosin light chain kinase"/>
    <property type="match status" value="1"/>
</dbReference>
<feature type="domain" description="Ig-like" evidence="15">
    <location>
        <begin position="2875"/>
        <end position="2946"/>
    </location>
</feature>
<feature type="domain" description="Ig-like" evidence="15">
    <location>
        <begin position="1615"/>
        <end position="1708"/>
    </location>
</feature>
<evidence type="ECO:0000256" key="14">
    <source>
        <dbReference type="SAM" id="MobiDB-lite"/>
    </source>
</evidence>
<feature type="domain" description="Fibronectin type-III" evidence="16">
    <location>
        <begin position="6041"/>
        <end position="6135"/>
    </location>
</feature>
<evidence type="ECO:0000256" key="12">
    <source>
        <dbReference type="ARBA" id="ARBA00023319"/>
    </source>
</evidence>
<feature type="domain" description="Ig-like" evidence="15">
    <location>
        <begin position="1143"/>
        <end position="1235"/>
    </location>
</feature>